<accession>A0A846QJW9</accession>
<dbReference type="InterPro" id="IPR047817">
    <property type="entry name" value="ABC2_TM_bact-type"/>
</dbReference>
<dbReference type="GO" id="GO:0005886">
    <property type="term" value="C:plasma membrane"/>
    <property type="evidence" value="ECO:0007669"/>
    <property type="project" value="UniProtKB-SubCell"/>
</dbReference>
<evidence type="ECO:0000256" key="7">
    <source>
        <dbReference type="ARBA" id="ARBA00022989"/>
    </source>
</evidence>
<feature type="transmembrane region" description="Helical" evidence="9">
    <location>
        <begin position="260"/>
        <end position="281"/>
    </location>
</feature>
<evidence type="ECO:0000256" key="1">
    <source>
        <dbReference type="ARBA" id="ARBA00004429"/>
    </source>
</evidence>
<gene>
    <name evidence="11" type="ORF">GGQ74_002893</name>
</gene>
<protein>
    <recommendedName>
        <fullName evidence="9">Transport permease protein</fullName>
    </recommendedName>
</protein>
<evidence type="ECO:0000256" key="5">
    <source>
        <dbReference type="ARBA" id="ARBA00022519"/>
    </source>
</evidence>
<keyword evidence="5" id="KW-0997">Cell inner membrane</keyword>
<reference evidence="11 12" key="1">
    <citation type="submission" date="2020-03" db="EMBL/GenBank/DDBJ databases">
        <title>Genomic Encyclopedia of Type Strains, Phase IV (KMG-IV): sequencing the most valuable type-strain genomes for metagenomic binning, comparative biology and taxonomic classification.</title>
        <authorList>
            <person name="Goeker M."/>
        </authorList>
    </citation>
    <scope>NUCLEOTIDE SEQUENCE [LARGE SCALE GENOMIC DNA]</scope>
    <source>
        <strain evidence="11 12">DSM 24233</strain>
    </source>
</reference>
<organism evidence="11 12">
    <name type="scientific">Desulfobaculum xiamenense</name>
    <dbReference type="NCBI Taxonomy" id="995050"/>
    <lineage>
        <taxon>Bacteria</taxon>
        <taxon>Pseudomonadati</taxon>
        <taxon>Thermodesulfobacteriota</taxon>
        <taxon>Desulfovibrionia</taxon>
        <taxon>Desulfovibrionales</taxon>
        <taxon>Desulfovibrionaceae</taxon>
        <taxon>Desulfobaculum</taxon>
    </lineage>
</organism>
<keyword evidence="8 9" id="KW-0472">Membrane</keyword>
<evidence type="ECO:0000256" key="2">
    <source>
        <dbReference type="ARBA" id="ARBA00007783"/>
    </source>
</evidence>
<dbReference type="GO" id="GO:0015920">
    <property type="term" value="P:lipopolysaccharide transport"/>
    <property type="evidence" value="ECO:0007669"/>
    <property type="project" value="TreeGrafter"/>
</dbReference>
<keyword evidence="7 9" id="KW-1133">Transmembrane helix</keyword>
<keyword evidence="6 9" id="KW-0812">Transmembrane</keyword>
<feature type="transmembrane region" description="Helical" evidence="9">
    <location>
        <begin position="132"/>
        <end position="162"/>
    </location>
</feature>
<evidence type="ECO:0000256" key="4">
    <source>
        <dbReference type="ARBA" id="ARBA00022475"/>
    </source>
</evidence>
<evidence type="ECO:0000256" key="6">
    <source>
        <dbReference type="ARBA" id="ARBA00022692"/>
    </source>
</evidence>
<sequence length="292" mass="32358">MSDANAARRVPDAQGEWTTVITPRAGWFGLDLAELWRYRDLVVLFVRRDFVSQYKQTVLGPAWFVIQPLLLTVVYAVIFGGVAGLSTDGLPRLPFYLCGVVVWRYFAECLTRTSNTFVANTAIFGKVWFPRLAVPVSVTISALFSFLLQFGFLLAFLGWYAWRGELPLPGPAAPLTLFLVPVMACLGVGLGLVVCSLTVRYRDLRFLVSFGVQLFMYATPIIYPLSALLERWRGIAALNPMAVVVEAFRVAWLGSGTFDWNMLAVAVGISVAVLFCGLALFGRVEKTFMDTV</sequence>
<keyword evidence="4 9" id="KW-1003">Cell membrane</keyword>
<dbReference type="Pfam" id="PF01061">
    <property type="entry name" value="ABC2_membrane"/>
    <property type="match status" value="1"/>
</dbReference>
<comment type="caution">
    <text evidence="11">The sequence shown here is derived from an EMBL/GenBank/DDBJ whole genome shotgun (WGS) entry which is preliminary data.</text>
</comment>
<name>A0A846QJW9_9BACT</name>
<evidence type="ECO:0000256" key="8">
    <source>
        <dbReference type="ARBA" id="ARBA00023136"/>
    </source>
</evidence>
<feature type="transmembrane region" description="Helical" evidence="9">
    <location>
        <begin position="93"/>
        <end position="111"/>
    </location>
</feature>
<feature type="transmembrane region" description="Helical" evidence="9">
    <location>
        <begin position="206"/>
        <end position="223"/>
    </location>
</feature>
<dbReference type="RefSeq" id="WP_167942286.1">
    <property type="nucleotide sequence ID" value="NZ_JAATJA010000004.1"/>
</dbReference>
<dbReference type="InterPro" id="IPR013525">
    <property type="entry name" value="ABC2_TM"/>
</dbReference>
<comment type="subcellular location">
    <subcellularLocation>
        <location evidence="1">Cell inner membrane</location>
        <topology evidence="1">Multi-pass membrane protein</topology>
    </subcellularLocation>
    <subcellularLocation>
        <location evidence="9">Cell membrane</location>
        <topology evidence="9">Multi-pass membrane protein</topology>
    </subcellularLocation>
</comment>
<dbReference type="AlphaFoldDB" id="A0A846QJW9"/>
<dbReference type="PANTHER" id="PTHR30413:SF8">
    <property type="entry name" value="TRANSPORT PERMEASE PROTEIN"/>
    <property type="match status" value="1"/>
</dbReference>
<feature type="transmembrane region" description="Helical" evidence="9">
    <location>
        <begin position="174"/>
        <end position="199"/>
    </location>
</feature>
<dbReference type="GO" id="GO:0140359">
    <property type="term" value="F:ABC-type transporter activity"/>
    <property type="evidence" value="ECO:0007669"/>
    <property type="project" value="InterPro"/>
</dbReference>
<evidence type="ECO:0000313" key="11">
    <source>
        <dbReference type="EMBL" id="NJB69196.1"/>
    </source>
</evidence>
<feature type="domain" description="ABC transmembrane type-2" evidence="10">
    <location>
        <begin position="59"/>
        <end position="284"/>
    </location>
</feature>
<proteinExistence type="inferred from homology"/>
<dbReference type="EMBL" id="JAATJA010000004">
    <property type="protein sequence ID" value="NJB69196.1"/>
    <property type="molecule type" value="Genomic_DNA"/>
</dbReference>
<comment type="similarity">
    <text evidence="2 9">Belongs to the ABC-2 integral membrane protein family.</text>
</comment>
<evidence type="ECO:0000256" key="3">
    <source>
        <dbReference type="ARBA" id="ARBA00022448"/>
    </source>
</evidence>
<evidence type="ECO:0000313" key="12">
    <source>
        <dbReference type="Proteomes" id="UP000580856"/>
    </source>
</evidence>
<evidence type="ECO:0000256" key="9">
    <source>
        <dbReference type="RuleBase" id="RU361157"/>
    </source>
</evidence>
<evidence type="ECO:0000259" key="10">
    <source>
        <dbReference type="PROSITE" id="PS51012"/>
    </source>
</evidence>
<keyword evidence="12" id="KW-1185">Reference proteome</keyword>
<dbReference type="Proteomes" id="UP000580856">
    <property type="component" value="Unassembled WGS sequence"/>
</dbReference>
<dbReference type="PANTHER" id="PTHR30413">
    <property type="entry name" value="INNER MEMBRANE TRANSPORT PERMEASE"/>
    <property type="match status" value="1"/>
</dbReference>
<keyword evidence="3 9" id="KW-0813">Transport</keyword>
<dbReference type="PROSITE" id="PS51012">
    <property type="entry name" value="ABC_TM2"/>
    <property type="match status" value="1"/>
</dbReference>
<feature type="transmembrane region" description="Helical" evidence="9">
    <location>
        <begin position="62"/>
        <end position="87"/>
    </location>
</feature>